<evidence type="ECO:0000256" key="2">
    <source>
        <dbReference type="ARBA" id="ARBA00023002"/>
    </source>
</evidence>
<dbReference type="OrthoDB" id="6183734at2"/>
<dbReference type="GO" id="GO:0000166">
    <property type="term" value="F:nucleotide binding"/>
    <property type="evidence" value="ECO:0007669"/>
    <property type="project" value="InterPro"/>
</dbReference>
<dbReference type="Gene3D" id="3.30.360.10">
    <property type="entry name" value="Dihydrodipicolinate Reductase, domain 2"/>
    <property type="match status" value="1"/>
</dbReference>
<dbReference type="InterPro" id="IPR055170">
    <property type="entry name" value="GFO_IDH_MocA-like_dom"/>
</dbReference>
<accession>A0A1I0ZR95</accession>
<reference evidence="5 6" key="1">
    <citation type="submission" date="2016-10" db="EMBL/GenBank/DDBJ databases">
        <authorList>
            <person name="de Groot N.N."/>
        </authorList>
    </citation>
    <scope>NUCLEOTIDE SEQUENCE [LARGE SCALE GENOMIC DNA]</scope>
    <source>
        <strain evidence="5 6">DSM 23399</strain>
    </source>
</reference>
<name>A0A1I0ZR95_9BACT</name>
<protein>
    <submittedName>
        <fullName evidence="5">Predicted dehydrogenase</fullName>
    </submittedName>
</protein>
<dbReference type="AlphaFoldDB" id="A0A1I0ZR95"/>
<evidence type="ECO:0000259" key="3">
    <source>
        <dbReference type="Pfam" id="PF01408"/>
    </source>
</evidence>
<comment type="similarity">
    <text evidence="1">Belongs to the Gfo/Idh/MocA family.</text>
</comment>
<dbReference type="Pfam" id="PF22725">
    <property type="entry name" value="GFO_IDH_MocA_C3"/>
    <property type="match status" value="1"/>
</dbReference>
<organism evidence="5 6">
    <name type="scientific">Algoriphagus aquimarinus</name>
    <dbReference type="NCBI Taxonomy" id="237018"/>
    <lineage>
        <taxon>Bacteria</taxon>
        <taxon>Pseudomonadati</taxon>
        <taxon>Bacteroidota</taxon>
        <taxon>Cytophagia</taxon>
        <taxon>Cytophagales</taxon>
        <taxon>Cyclobacteriaceae</taxon>
        <taxon>Algoriphagus</taxon>
    </lineage>
</organism>
<evidence type="ECO:0000313" key="5">
    <source>
        <dbReference type="EMBL" id="SFB27636.1"/>
    </source>
</evidence>
<keyword evidence="6" id="KW-1185">Reference proteome</keyword>
<dbReference type="STRING" id="237018.SAMN04489723_106236"/>
<evidence type="ECO:0000313" key="6">
    <source>
        <dbReference type="Proteomes" id="UP000198790"/>
    </source>
</evidence>
<evidence type="ECO:0000256" key="1">
    <source>
        <dbReference type="ARBA" id="ARBA00010928"/>
    </source>
</evidence>
<dbReference type="SUPFAM" id="SSF51735">
    <property type="entry name" value="NAD(P)-binding Rossmann-fold domains"/>
    <property type="match status" value="1"/>
</dbReference>
<feature type="domain" description="Gfo/Idh/MocA-like oxidoreductase N-terminal" evidence="3">
    <location>
        <begin position="16"/>
        <end position="135"/>
    </location>
</feature>
<dbReference type="Proteomes" id="UP000198790">
    <property type="component" value="Unassembled WGS sequence"/>
</dbReference>
<dbReference type="PANTHER" id="PTHR43708">
    <property type="entry name" value="CONSERVED EXPRESSED OXIDOREDUCTASE (EUROFUNG)"/>
    <property type="match status" value="1"/>
</dbReference>
<dbReference type="SUPFAM" id="SSF55347">
    <property type="entry name" value="Glyceraldehyde-3-phosphate dehydrogenase-like, C-terminal domain"/>
    <property type="match status" value="1"/>
</dbReference>
<dbReference type="EMBL" id="FOKK01000006">
    <property type="protein sequence ID" value="SFB27636.1"/>
    <property type="molecule type" value="Genomic_DNA"/>
</dbReference>
<dbReference type="InterPro" id="IPR036291">
    <property type="entry name" value="NAD(P)-bd_dom_sf"/>
</dbReference>
<evidence type="ECO:0000259" key="4">
    <source>
        <dbReference type="Pfam" id="PF22725"/>
    </source>
</evidence>
<dbReference type="Pfam" id="PF01408">
    <property type="entry name" value="GFO_IDH_MocA"/>
    <property type="match status" value="1"/>
</dbReference>
<dbReference type="InterPro" id="IPR000683">
    <property type="entry name" value="Gfo/Idh/MocA-like_OxRdtase_N"/>
</dbReference>
<dbReference type="InterPro" id="IPR051317">
    <property type="entry name" value="Gfo/Idh/MocA_oxidoreduct"/>
</dbReference>
<dbReference type="RefSeq" id="WP_092897012.1">
    <property type="nucleotide sequence ID" value="NZ_FOKK01000006.1"/>
</dbReference>
<keyword evidence="2" id="KW-0560">Oxidoreductase</keyword>
<proteinExistence type="inferred from homology"/>
<sequence length="357" mass="39496">MEINQHSLLPTSPRPIAIIGAGGIVMEAHLPAYSLAGWQVMGIFDLDQSKAEAAVSKFPIVSKTFSDLGDLIKIAFKQQAVFDLAVPADQISRILQQLPNGSAVLIQKPMGETLAEAAEIHEICQRKKLIAAVNFQLKFAPYMLAAKDMVQKDLLGDVYDLELKVCVNTPWNLWGFLKGKPRMEVLYHSVHYLDLIRSFLGNPITVHASLSRHPKMQDLADTRSSIILNYDEFTQARILTNHGHEFGVKNQESYFKIEGTKGAIKITIGLSLDYPKGQAPKMEYCLLEGNEGWKEIPLSGGWFPHAFIGTMAALQIKLENPGAHLLNSTADAFQTMKLVEKVYQASQSGGTSFEKIS</sequence>
<dbReference type="GO" id="GO:0016491">
    <property type="term" value="F:oxidoreductase activity"/>
    <property type="evidence" value="ECO:0007669"/>
    <property type="project" value="UniProtKB-KW"/>
</dbReference>
<dbReference type="PANTHER" id="PTHR43708:SF5">
    <property type="entry name" value="CONSERVED EXPRESSED OXIDOREDUCTASE (EUROFUNG)-RELATED"/>
    <property type="match status" value="1"/>
</dbReference>
<dbReference type="Gene3D" id="3.40.50.720">
    <property type="entry name" value="NAD(P)-binding Rossmann-like Domain"/>
    <property type="match status" value="1"/>
</dbReference>
<feature type="domain" description="GFO/IDH/MocA-like oxidoreductase" evidence="4">
    <location>
        <begin position="144"/>
        <end position="264"/>
    </location>
</feature>
<gene>
    <name evidence="5" type="ORF">SAMN04489723_106236</name>
</gene>